<feature type="domain" description="ABC transporter" evidence="5">
    <location>
        <begin position="12"/>
        <end position="244"/>
    </location>
</feature>
<dbReference type="GO" id="GO:0005524">
    <property type="term" value="F:ATP binding"/>
    <property type="evidence" value="ECO:0007669"/>
    <property type="project" value="UniProtKB-KW"/>
</dbReference>
<comment type="caution">
    <text evidence="6">The sequence shown here is derived from an EMBL/GenBank/DDBJ whole genome shotgun (WGS) entry which is preliminary data.</text>
</comment>
<keyword evidence="2" id="KW-0813">Transport</keyword>
<evidence type="ECO:0000313" key="6">
    <source>
        <dbReference type="EMBL" id="MCM8749910.1"/>
    </source>
</evidence>
<protein>
    <submittedName>
        <fullName evidence="6">Metal ABC transporter ATP-binding protein</fullName>
    </submittedName>
</protein>
<dbReference type="SMART" id="SM00382">
    <property type="entry name" value="AAA"/>
    <property type="match status" value="1"/>
</dbReference>
<accession>A0AA42BBM5</accession>
<dbReference type="Proteomes" id="UP001165306">
    <property type="component" value="Unassembled WGS sequence"/>
</dbReference>
<evidence type="ECO:0000256" key="1">
    <source>
        <dbReference type="ARBA" id="ARBA00005417"/>
    </source>
</evidence>
<dbReference type="CDD" id="cd03235">
    <property type="entry name" value="ABC_Metallic_Cations"/>
    <property type="match status" value="1"/>
</dbReference>
<dbReference type="Gene3D" id="3.40.50.300">
    <property type="entry name" value="P-loop containing nucleotide triphosphate hydrolases"/>
    <property type="match status" value="1"/>
</dbReference>
<comment type="similarity">
    <text evidence="1">Belongs to the ABC transporter superfamily.</text>
</comment>
<dbReference type="FunFam" id="3.40.50.300:FF:000134">
    <property type="entry name" value="Iron-enterobactin ABC transporter ATP-binding protein"/>
    <property type="match status" value="1"/>
</dbReference>
<dbReference type="RefSeq" id="WP_284057696.1">
    <property type="nucleotide sequence ID" value="NZ_JAMSLR010000009.1"/>
</dbReference>
<dbReference type="PANTHER" id="PTHR42734">
    <property type="entry name" value="METAL TRANSPORT SYSTEM ATP-BINDING PROTEIN TM_0124-RELATED"/>
    <property type="match status" value="1"/>
</dbReference>
<evidence type="ECO:0000259" key="5">
    <source>
        <dbReference type="PROSITE" id="PS50893"/>
    </source>
</evidence>
<dbReference type="InterPro" id="IPR003439">
    <property type="entry name" value="ABC_transporter-like_ATP-bd"/>
</dbReference>
<sequence>MGDRQNRTVSAVEVQDLTVAYREQPALWDVDLSVPPGVLLAIVGPNGAGKTTLLKAILGLLRPVAGQVLIFGQPVEQQRRRISYVPQRGSVDWDFPTSVLDVVMMGTYGELGWIRRPGRRERERALAALDQVGMRELSDRQISQLSGGQQQRVFLARALVQDADIYLMDEPFQGVDALTERAIVTLLQELRAQGKTVIAVHHDLQTVPEYFDWVMLLNVRRIACGPVSEVFNEQNLRLTYGGRFAMAAFAREVEEAAPAIVTPDRSRSGGGNHGAGAA</sequence>
<dbReference type="PROSITE" id="PS00211">
    <property type="entry name" value="ABC_TRANSPORTER_1"/>
    <property type="match status" value="1"/>
</dbReference>
<dbReference type="PANTHER" id="PTHR42734:SF5">
    <property type="entry name" value="IRON TRANSPORT SYSTEM ATP-BINDING PROTEIN HI_0361-RELATED"/>
    <property type="match status" value="1"/>
</dbReference>
<dbReference type="EMBL" id="JAMSLR010000009">
    <property type="protein sequence ID" value="MCM8749910.1"/>
    <property type="molecule type" value="Genomic_DNA"/>
</dbReference>
<dbReference type="GO" id="GO:0016887">
    <property type="term" value="F:ATP hydrolysis activity"/>
    <property type="evidence" value="ECO:0007669"/>
    <property type="project" value="InterPro"/>
</dbReference>
<organism evidence="6 7">
    <name type="scientific">Thermalbibacter longus</name>
    <dbReference type="NCBI Taxonomy" id="2951981"/>
    <lineage>
        <taxon>Bacteria</taxon>
        <taxon>Pseudomonadati</taxon>
        <taxon>Thermomicrobiota</taxon>
        <taxon>Thermomicrobia</taxon>
        <taxon>Thermomicrobiales</taxon>
        <taxon>Thermomicrobiaceae</taxon>
        <taxon>Thermalbibacter</taxon>
    </lineage>
</organism>
<name>A0AA42BBM5_9BACT</name>
<dbReference type="Pfam" id="PF00005">
    <property type="entry name" value="ABC_tran"/>
    <property type="match status" value="1"/>
</dbReference>
<dbReference type="PROSITE" id="PS50893">
    <property type="entry name" value="ABC_TRANSPORTER_2"/>
    <property type="match status" value="1"/>
</dbReference>
<evidence type="ECO:0000256" key="2">
    <source>
        <dbReference type="ARBA" id="ARBA00022448"/>
    </source>
</evidence>
<gene>
    <name evidence="6" type="ORF">NET02_12195</name>
</gene>
<reference evidence="6" key="1">
    <citation type="submission" date="2022-06" db="EMBL/GenBank/DDBJ databases">
        <title>CFH 74404 Thermomicrobiaceae sp.</title>
        <authorList>
            <person name="Ming H."/>
            <person name="Li W.-J."/>
            <person name="Zhao Z."/>
        </authorList>
    </citation>
    <scope>NUCLEOTIDE SEQUENCE</scope>
    <source>
        <strain evidence="6">CFH 74404</strain>
    </source>
</reference>
<evidence type="ECO:0000256" key="4">
    <source>
        <dbReference type="ARBA" id="ARBA00022840"/>
    </source>
</evidence>
<evidence type="ECO:0000256" key="3">
    <source>
        <dbReference type="ARBA" id="ARBA00022741"/>
    </source>
</evidence>
<proteinExistence type="inferred from homology"/>
<dbReference type="InterPro" id="IPR003593">
    <property type="entry name" value="AAA+_ATPase"/>
</dbReference>
<keyword evidence="3" id="KW-0547">Nucleotide-binding</keyword>
<dbReference type="InterPro" id="IPR017871">
    <property type="entry name" value="ABC_transporter-like_CS"/>
</dbReference>
<evidence type="ECO:0000313" key="7">
    <source>
        <dbReference type="Proteomes" id="UP001165306"/>
    </source>
</evidence>
<keyword evidence="7" id="KW-1185">Reference proteome</keyword>
<dbReference type="AlphaFoldDB" id="A0AA42BBM5"/>
<dbReference type="InterPro" id="IPR027417">
    <property type="entry name" value="P-loop_NTPase"/>
</dbReference>
<keyword evidence="4 6" id="KW-0067">ATP-binding</keyword>
<dbReference type="SUPFAM" id="SSF52540">
    <property type="entry name" value="P-loop containing nucleoside triphosphate hydrolases"/>
    <property type="match status" value="1"/>
</dbReference>
<dbReference type="InterPro" id="IPR050153">
    <property type="entry name" value="Metal_Ion_Import_ABC"/>
</dbReference>